<feature type="domain" description="eRF1" evidence="1">
    <location>
        <begin position="50"/>
        <end position="109"/>
    </location>
</feature>
<organism evidence="2 3">
    <name type="scientific">Populus tomentosa</name>
    <name type="common">Chinese white poplar</name>
    <dbReference type="NCBI Taxonomy" id="118781"/>
    <lineage>
        <taxon>Eukaryota</taxon>
        <taxon>Viridiplantae</taxon>
        <taxon>Streptophyta</taxon>
        <taxon>Embryophyta</taxon>
        <taxon>Tracheophyta</taxon>
        <taxon>Spermatophyta</taxon>
        <taxon>Magnoliopsida</taxon>
        <taxon>eudicotyledons</taxon>
        <taxon>Gunneridae</taxon>
        <taxon>Pentapetalae</taxon>
        <taxon>rosids</taxon>
        <taxon>fabids</taxon>
        <taxon>Malpighiales</taxon>
        <taxon>Salicaceae</taxon>
        <taxon>Saliceae</taxon>
        <taxon>Populus</taxon>
    </lineage>
</organism>
<sequence length="269" mass="31093">MISLLVRPWDQICKVTKMPSKELCRMNSKFVQDALSYALQKLKLYTEVPTNGTLRGNRREVLSKLTVELPWKHGRGGQSALRFDRRRTESRHYYVRKAAELSIKHFIDPSDALDWEVWEEVSEDSGKFVYGLEDAMKDLGIWEDFFGYKSDSITSSTSRYKTKSFFWNGLRNEYKPFGCSLETVTDNSEEDVTFVEDLVALEGSFAIRWTLNHLINQKFMKTLRVVWSLQQYGLGLGFSALYAKNCFGTMDPGSLDCGRARFDFAHVHL</sequence>
<dbReference type="AlphaFoldDB" id="A0A8X8D7M9"/>
<accession>A0A8X8D7M9</accession>
<proteinExistence type="predicted"/>
<name>A0A8X8D7M9_POPTO</name>
<dbReference type="InterPro" id="IPR004403">
    <property type="entry name" value="Peptide_chain-rel_eRF1/aRF1"/>
</dbReference>
<dbReference type="PANTHER" id="PTHR10113">
    <property type="entry name" value="PEPTIDE CHAIN RELEASE FACTOR SUBUNIT 1"/>
    <property type="match status" value="1"/>
</dbReference>
<keyword evidence="3" id="KW-1185">Reference proteome</keyword>
<evidence type="ECO:0000259" key="1">
    <source>
        <dbReference type="Pfam" id="PF03464"/>
    </source>
</evidence>
<gene>
    <name evidence="2" type="ORF">POTOM_014241</name>
</gene>
<evidence type="ECO:0000313" key="2">
    <source>
        <dbReference type="EMBL" id="KAG6781344.1"/>
    </source>
</evidence>
<dbReference type="Proteomes" id="UP000886885">
    <property type="component" value="Chromosome 3D"/>
</dbReference>
<dbReference type="EMBL" id="JAAWWB010000006">
    <property type="protein sequence ID" value="KAG6781344.1"/>
    <property type="molecule type" value="Genomic_DNA"/>
</dbReference>
<reference evidence="2" key="1">
    <citation type="journal article" date="2020" name="bioRxiv">
        <title>Hybrid origin of Populus tomentosa Carr. identified through genome sequencing and phylogenomic analysis.</title>
        <authorList>
            <person name="An X."/>
            <person name="Gao K."/>
            <person name="Chen Z."/>
            <person name="Li J."/>
            <person name="Yang X."/>
            <person name="Yang X."/>
            <person name="Zhou J."/>
            <person name="Guo T."/>
            <person name="Zhao T."/>
            <person name="Huang S."/>
            <person name="Miao D."/>
            <person name="Khan W.U."/>
            <person name="Rao P."/>
            <person name="Ye M."/>
            <person name="Lei B."/>
            <person name="Liao W."/>
            <person name="Wang J."/>
            <person name="Ji L."/>
            <person name="Li Y."/>
            <person name="Guo B."/>
            <person name="Mustafa N.S."/>
            <person name="Li S."/>
            <person name="Yun Q."/>
            <person name="Keller S.R."/>
            <person name="Mao J."/>
            <person name="Zhang R."/>
            <person name="Strauss S.H."/>
        </authorList>
    </citation>
    <scope>NUCLEOTIDE SEQUENCE</scope>
    <source>
        <strain evidence="2">GM15</strain>
        <tissue evidence="2">Leaf</tissue>
    </source>
</reference>
<comment type="caution">
    <text evidence="2">The sequence shown here is derived from an EMBL/GenBank/DDBJ whole genome shotgun (WGS) entry which is preliminary data.</text>
</comment>
<dbReference type="GO" id="GO:0003747">
    <property type="term" value="F:translation release factor activity"/>
    <property type="evidence" value="ECO:0007669"/>
    <property type="project" value="InterPro"/>
</dbReference>
<protein>
    <recommendedName>
        <fullName evidence="1">eRF1 domain-containing protein</fullName>
    </recommendedName>
</protein>
<evidence type="ECO:0000313" key="3">
    <source>
        <dbReference type="Proteomes" id="UP000886885"/>
    </source>
</evidence>
<dbReference type="InterPro" id="IPR005141">
    <property type="entry name" value="eRF1_2"/>
</dbReference>
<dbReference type="Pfam" id="PF03464">
    <property type="entry name" value="eRF1_2"/>
    <property type="match status" value="1"/>
</dbReference>